<dbReference type="STRING" id="665118.SAMN02983003_3071"/>
<feature type="domain" description="Chromosomal replication initiator DnaA C-terminal" evidence="1">
    <location>
        <begin position="35"/>
        <end position="104"/>
    </location>
</feature>
<name>A0A1K2I127_9HYPH</name>
<dbReference type="CDD" id="cd06571">
    <property type="entry name" value="Bac_DnaA_C"/>
    <property type="match status" value="1"/>
</dbReference>
<dbReference type="SMART" id="SM00760">
    <property type="entry name" value="Bac_DnaA_C"/>
    <property type="match status" value="1"/>
</dbReference>
<dbReference type="Proteomes" id="UP000183447">
    <property type="component" value="Unassembled WGS sequence"/>
</dbReference>
<evidence type="ECO:0000313" key="2">
    <source>
        <dbReference type="EMBL" id="SFZ85899.1"/>
    </source>
</evidence>
<dbReference type="AlphaFoldDB" id="A0A1K2I127"/>
<keyword evidence="3" id="KW-1185">Reference proteome</keyword>
<evidence type="ECO:0000259" key="1">
    <source>
        <dbReference type="SMART" id="SM00760"/>
    </source>
</evidence>
<dbReference type="RefSeq" id="WP_072345089.1">
    <property type="nucleotide sequence ID" value="NZ_FPKU01000003.1"/>
</dbReference>
<dbReference type="GO" id="GO:0005524">
    <property type="term" value="F:ATP binding"/>
    <property type="evidence" value="ECO:0007669"/>
    <property type="project" value="InterPro"/>
</dbReference>
<dbReference type="EMBL" id="FPKU01000003">
    <property type="protein sequence ID" value="SFZ85899.1"/>
    <property type="molecule type" value="Genomic_DNA"/>
</dbReference>
<organism evidence="2 3">
    <name type="scientific">Devosia enhydra</name>
    <dbReference type="NCBI Taxonomy" id="665118"/>
    <lineage>
        <taxon>Bacteria</taxon>
        <taxon>Pseudomonadati</taxon>
        <taxon>Pseudomonadota</taxon>
        <taxon>Alphaproteobacteria</taxon>
        <taxon>Hyphomicrobiales</taxon>
        <taxon>Devosiaceae</taxon>
        <taxon>Devosia</taxon>
    </lineage>
</organism>
<protein>
    <submittedName>
        <fullName evidence="2">DnaA protein helix-turn-helix</fullName>
    </submittedName>
</protein>
<dbReference type="Gene3D" id="1.10.1750.10">
    <property type="match status" value="1"/>
</dbReference>
<dbReference type="GO" id="GO:0006270">
    <property type="term" value="P:DNA replication initiation"/>
    <property type="evidence" value="ECO:0007669"/>
    <property type="project" value="InterPro"/>
</dbReference>
<proteinExistence type="predicted"/>
<dbReference type="SUPFAM" id="SSF48295">
    <property type="entry name" value="TrpR-like"/>
    <property type="match status" value="1"/>
</dbReference>
<reference evidence="2 3" key="1">
    <citation type="submission" date="2016-11" db="EMBL/GenBank/DDBJ databases">
        <authorList>
            <person name="Jaros S."/>
            <person name="Januszkiewicz K."/>
            <person name="Wedrychowicz H."/>
        </authorList>
    </citation>
    <scope>NUCLEOTIDE SEQUENCE [LARGE SCALE GENOMIC DNA]</scope>
    <source>
        <strain evidence="2 3">ATCC 23634</strain>
    </source>
</reference>
<dbReference type="GO" id="GO:0043565">
    <property type="term" value="F:sequence-specific DNA binding"/>
    <property type="evidence" value="ECO:0007669"/>
    <property type="project" value="InterPro"/>
</dbReference>
<sequence>MAEGWAGGVDGPSVCGRQGVRRLRSLDAAWRSDSLAGRLVGIVASERDMSLTVLLQGSRGTAPVAEARQLAMYLVHVILGRSYTEIGRLFGRDRTTVAHACAIIEDRRDEPEFERRIAALEARLEAAVEAADDEGEASPMLRSGTHG</sequence>
<gene>
    <name evidence="2" type="ORF">SAMN02983003_3071</name>
</gene>
<evidence type="ECO:0000313" key="3">
    <source>
        <dbReference type="Proteomes" id="UP000183447"/>
    </source>
</evidence>
<dbReference type="Pfam" id="PF08299">
    <property type="entry name" value="Bac_DnaA_C"/>
    <property type="match status" value="1"/>
</dbReference>
<dbReference type="OrthoDB" id="8480222at2"/>
<dbReference type="InterPro" id="IPR010921">
    <property type="entry name" value="Trp_repressor/repl_initiator"/>
</dbReference>
<dbReference type="GO" id="GO:0006275">
    <property type="term" value="P:regulation of DNA replication"/>
    <property type="evidence" value="ECO:0007669"/>
    <property type="project" value="InterPro"/>
</dbReference>
<dbReference type="InterPro" id="IPR013159">
    <property type="entry name" value="DnaA_C"/>
</dbReference>
<accession>A0A1K2I127</accession>